<dbReference type="Proteomes" id="UP001168528">
    <property type="component" value="Unassembled WGS sequence"/>
</dbReference>
<name>A0ABT8RL16_9BACT</name>
<keyword evidence="2" id="KW-1185">Reference proteome</keyword>
<proteinExistence type="predicted"/>
<accession>A0ABT8RL16</accession>
<gene>
    <name evidence="1" type="ORF">Q0590_37170</name>
</gene>
<reference evidence="1" key="1">
    <citation type="submission" date="2023-07" db="EMBL/GenBank/DDBJ databases">
        <title>The genome sequence of Rhodocytophaga aerolata KACC 12507.</title>
        <authorList>
            <person name="Zhang X."/>
        </authorList>
    </citation>
    <scope>NUCLEOTIDE SEQUENCE</scope>
    <source>
        <strain evidence="1">KACC 12507</strain>
    </source>
</reference>
<comment type="caution">
    <text evidence="1">The sequence shown here is derived from an EMBL/GenBank/DDBJ whole genome shotgun (WGS) entry which is preliminary data.</text>
</comment>
<evidence type="ECO:0000313" key="2">
    <source>
        <dbReference type="Proteomes" id="UP001168528"/>
    </source>
</evidence>
<evidence type="ECO:0000313" key="1">
    <source>
        <dbReference type="EMBL" id="MDO1451960.1"/>
    </source>
</evidence>
<protein>
    <submittedName>
        <fullName evidence="1">Uncharacterized protein</fullName>
    </submittedName>
</protein>
<organism evidence="1 2">
    <name type="scientific">Rhodocytophaga aerolata</name>
    <dbReference type="NCBI Taxonomy" id="455078"/>
    <lineage>
        <taxon>Bacteria</taxon>
        <taxon>Pseudomonadati</taxon>
        <taxon>Bacteroidota</taxon>
        <taxon>Cytophagia</taxon>
        <taxon>Cytophagales</taxon>
        <taxon>Rhodocytophagaceae</taxon>
        <taxon>Rhodocytophaga</taxon>
    </lineage>
</organism>
<dbReference type="EMBL" id="JAUKPO010000138">
    <property type="protein sequence ID" value="MDO1451960.1"/>
    <property type="molecule type" value="Genomic_DNA"/>
</dbReference>
<dbReference type="RefSeq" id="WP_302042754.1">
    <property type="nucleotide sequence ID" value="NZ_JAUKPO010000138.1"/>
</dbReference>
<sequence>MENKQESGEDKPYGIDKDFAHPKAVELIPEEFFWDCVDEAAPFGSDEGDTALGEYRDWRQNNPNQSLLECLIWVIEDVGEMDFQKYNSKMLNRKKIAAQIDDDDFDDQQFIYTLDLSVITTGFGQLVDEGTIDAEAIPVVELAIDRQLIWSELVEWEEYHTNLKVLKDKLQKI</sequence>